<dbReference type="Proteomes" id="UP000777438">
    <property type="component" value="Unassembled WGS sequence"/>
</dbReference>
<proteinExistence type="predicted"/>
<dbReference type="OrthoDB" id="5402033at2759"/>
<gene>
    <name evidence="2" type="ORF">B0T10DRAFT_611239</name>
</gene>
<name>A0A9P9AEY9_9HYPO</name>
<keyword evidence="3" id="KW-1185">Reference proteome</keyword>
<feature type="compositionally biased region" description="Basic and acidic residues" evidence="1">
    <location>
        <begin position="10"/>
        <end position="20"/>
    </location>
</feature>
<feature type="region of interest" description="Disordered" evidence="1">
    <location>
        <begin position="160"/>
        <end position="196"/>
    </location>
</feature>
<comment type="caution">
    <text evidence="2">The sequence shown here is derived from an EMBL/GenBank/DDBJ whole genome shotgun (WGS) entry which is preliminary data.</text>
</comment>
<evidence type="ECO:0000313" key="3">
    <source>
        <dbReference type="Proteomes" id="UP000777438"/>
    </source>
</evidence>
<evidence type="ECO:0000256" key="1">
    <source>
        <dbReference type="SAM" id="MobiDB-lite"/>
    </source>
</evidence>
<accession>A0A9P9AEY9</accession>
<reference evidence="2 3" key="1">
    <citation type="journal article" date="2021" name="Nat. Commun.">
        <title>Genetic determinants of endophytism in the Arabidopsis root mycobiome.</title>
        <authorList>
            <person name="Mesny F."/>
            <person name="Miyauchi S."/>
            <person name="Thiergart T."/>
            <person name="Pickel B."/>
            <person name="Atanasova L."/>
            <person name="Karlsson M."/>
            <person name="Huettel B."/>
            <person name="Barry K.W."/>
            <person name="Haridas S."/>
            <person name="Chen C."/>
            <person name="Bauer D."/>
            <person name="Andreopoulos W."/>
            <person name="Pangilinan J."/>
            <person name="LaButti K."/>
            <person name="Riley R."/>
            <person name="Lipzen A."/>
            <person name="Clum A."/>
            <person name="Drula E."/>
            <person name="Henrissat B."/>
            <person name="Kohler A."/>
            <person name="Grigoriev I.V."/>
            <person name="Martin F.M."/>
            <person name="Hacquard S."/>
        </authorList>
    </citation>
    <scope>NUCLEOTIDE SEQUENCE [LARGE SCALE GENOMIC DNA]</scope>
    <source>
        <strain evidence="2 3">MPI-CAGE-CH-0241</strain>
    </source>
</reference>
<sequence>MVRTKTRARTLSEKWPKDKYPNGPPNIVLPPALQRINNNLIFKDHTGKPALMSWWSGGSKRSLPPLPSWVFYMIHPNVPHDFDGCVFRDSLEQAHGLDSSYDREHRYEFFFLPGATAEECHAHYLREMEARGTIWRQIRNVKKAVKDMKQREELEVKTAHMAMSTPAQESTSVREPASDEESASDQDTNADNQHPGLVWTKRDRDIQDIWYRGWFFMYPDAEVKFKGAAGEVHDVYLVRFDPLHVDPEDWSEEDLARFNPMEHPIYSERMEAEGPETESMLSYWMGRSRHSHWVQKANEATENAVKLGWESW</sequence>
<dbReference type="AlphaFoldDB" id="A0A9P9AEY9"/>
<organism evidence="2 3">
    <name type="scientific">Thelonectria olida</name>
    <dbReference type="NCBI Taxonomy" id="1576542"/>
    <lineage>
        <taxon>Eukaryota</taxon>
        <taxon>Fungi</taxon>
        <taxon>Dikarya</taxon>
        <taxon>Ascomycota</taxon>
        <taxon>Pezizomycotina</taxon>
        <taxon>Sordariomycetes</taxon>
        <taxon>Hypocreomycetidae</taxon>
        <taxon>Hypocreales</taxon>
        <taxon>Nectriaceae</taxon>
        <taxon>Thelonectria</taxon>
    </lineage>
</organism>
<evidence type="ECO:0000313" key="2">
    <source>
        <dbReference type="EMBL" id="KAH6871519.1"/>
    </source>
</evidence>
<feature type="region of interest" description="Disordered" evidence="1">
    <location>
        <begin position="1"/>
        <end position="22"/>
    </location>
</feature>
<protein>
    <submittedName>
        <fullName evidence="2">Uncharacterized protein</fullName>
    </submittedName>
</protein>
<dbReference type="EMBL" id="JAGPYM010000054">
    <property type="protein sequence ID" value="KAH6871519.1"/>
    <property type="molecule type" value="Genomic_DNA"/>
</dbReference>